<evidence type="ECO:0000256" key="1">
    <source>
        <dbReference type="SAM" id="MobiDB-lite"/>
    </source>
</evidence>
<evidence type="ECO:0000313" key="3">
    <source>
        <dbReference type="EMBL" id="KAL3787440.1"/>
    </source>
</evidence>
<dbReference type="SUPFAM" id="SSF51197">
    <property type="entry name" value="Clavaminate synthase-like"/>
    <property type="match status" value="1"/>
</dbReference>
<gene>
    <name evidence="3" type="ORF">HJC23_001837</name>
</gene>
<organism evidence="3 4">
    <name type="scientific">Cyclotella cryptica</name>
    <dbReference type="NCBI Taxonomy" id="29204"/>
    <lineage>
        <taxon>Eukaryota</taxon>
        <taxon>Sar</taxon>
        <taxon>Stramenopiles</taxon>
        <taxon>Ochrophyta</taxon>
        <taxon>Bacillariophyta</taxon>
        <taxon>Coscinodiscophyceae</taxon>
        <taxon>Thalassiosirophycidae</taxon>
        <taxon>Stephanodiscales</taxon>
        <taxon>Stephanodiscaceae</taxon>
        <taxon>Cyclotella</taxon>
    </lineage>
</organism>
<sequence>MRFVIVLAHLSACLGFAPTSPIHHHPPSIYSSSSTTLSLSSQDDAPRRHSRFQGMQREPTKEEIAIMDDMITKLSNAKAYELPNAVSRAIRVVSSPHFFLRIAARADAASDREEKEKLSALAENLVTTIQAVVSMTEDNLDERAKDVEKVVKAASEPDSGEFLVPLSKDRVDAMRKEMDELDVEDLNEGFLSTIDAWMNKAHQDGMDGMVSIMQKVLQIYAGRVISNARIQLQANVGAAVSGESQAAADAVAAKEAKTKKAASALLEELLRADTDAWDMEIRKGISEECSKEDLVKEIQRTMEAVILGLENGSMAQRSYYKATTIVPSTSRIPTTAHNKFTIFRNNLTHHYQHTSKIVRATHPSQEIDFIRYVDQGGLQAAWTSTKKFNYLHVALSLFMLLIHALRRTVYTTAFSTLPALPTFNTQFISLESSAVASRTNPICNWKSRSSASSRSTSLSVSTSSIPSSTTNRTASFSTMAETQAPNFPTEMSEAERYLFDLNGFLVVRNVLTPEEVAACHADIDQHMNDAVARNDPALRNAVRGSPMYGTGPPRLDLGGIFEWGEEQSRVFKSILAHPRLVPLFHGLLGKGYRLDHIPFVLMNNKGGEGFQLHGGTVDCTSGEYNHHLAYTCHNGNIRSALLGCNVMLVDHNPGDGGFCVVPGSHKSNFKMPPGMVDGLAHSEYIIQPATKAGDVVLFSEGTVHGAMGWTSDQQRRCALYRFAPATMAYGRSYFQDDGSRSTSWPSKFYDDLNDAQKAVLEPPYANRLDRPNIIEDGSVEVTQRSERKRQHDQDVFKTKYF</sequence>
<feature type="compositionally biased region" description="Low complexity" evidence="1">
    <location>
        <begin position="27"/>
        <end position="41"/>
    </location>
</feature>
<dbReference type="PANTHER" id="PTHR36348">
    <property type="entry name" value="EXPRESSED PROTEIN"/>
    <property type="match status" value="1"/>
</dbReference>
<accession>A0ABD3PM69</accession>
<feature type="compositionally biased region" description="Low complexity" evidence="1">
    <location>
        <begin position="456"/>
        <end position="473"/>
    </location>
</feature>
<protein>
    <recommendedName>
        <fullName evidence="5">Phytanoyl-CoA dioxygenase</fullName>
    </recommendedName>
</protein>
<name>A0ABD3PM69_9STRA</name>
<dbReference type="Pfam" id="PF05721">
    <property type="entry name" value="PhyH"/>
    <property type="match status" value="1"/>
</dbReference>
<feature type="compositionally biased region" description="Polar residues" evidence="1">
    <location>
        <begin position="474"/>
        <end position="484"/>
    </location>
</feature>
<dbReference type="Gene3D" id="2.60.120.620">
    <property type="entry name" value="q2cbj1_9rhob like domain"/>
    <property type="match status" value="1"/>
</dbReference>
<feature type="signal peptide" evidence="2">
    <location>
        <begin position="1"/>
        <end position="19"/>
    </location>
</feature>
<keyword evidence="4" id="KW-1185">Reference proteome</keyword>
<dbReference type="Proteomes" id="UP001516023">
    <property type="component" value="Unassembled WGS sequence"/>
</dbReference>
<dbReference type="PANTHER" id="PTHR36348:SF1">
    <property type="entry name" value="EXPRESSED PROTEIN"/>
    <property type="match status" value="1"/>
</dbReference>
<dbReference type="InterPro" id="IPR008775">
    <property type="entry name" value="Phytyl_CoA_dOase-like"/>
</dbReference>
<dbReference type="EMBL" id="JABMIG020000175">
    <property type="protein sequence ID" value="KAL3787440.1"/>
    <property type="molecule type" value="Genomic_DNA"/>
</dbReference>
<evidence type="ECO:0000313" key="4">
    <source>
        <dbReference type="Proteomes" id="UP001516023"/>
    </source>
</evidence>
<feature type="region of interest" description="Disordered" evidence="1">
    <location>
        <begin position="456"/>
        <end position="484"/>
    </location>
</feature>
<comment type="caution">
    <text evidence="3">The sequence shown here is derived from an EMBL/GenBank/DDBJ whole genome shotgun (WGS) entry which is preliminary data.</text>
</comment>
<keyword evidence="2" id="KW-0732">Signal</keyword>
<feature type="region of interest" description="Disordered" evidence="1">
    <location>
        <begin position="27"/>
        <end position="59"/>
    </location>
</feature>
<evidence type="ECO:0000256" key="2">
    <source>
        <dbReference type="SAM" id="SignalP"/>
    </source>
</evidence>
<dbReference type="AlphaFoldDB" id="A0ABD3PM69"/>
<evidence type="ECO:0008006" key="5">
    <source>
        <dbReference type="Google" id="ProtNLM"/>
    </source>
</evidence>
<proteinExistence type="predicted"/>
<reference evidence="3 4" key="1">
    <citation type="journal article" date="2020" name="G3 (Bethesda)">
        <title>Improved Reference Genome for Cyclotella cryptica CCMP332, a Model for Cell Wall Morphogenesis, Salinity Adaptation, and Lipid Production in Diatoms (Bacillariophyta).</title>
        <authorList>
            <person name="Roberts W.R."/>
            <person name="Downey K.M."/>
            <person name="Ruck E.C."/>
            <person name="Traller J.C."/>
            <person name="Alverson A.J."/>
        </authorList>
    </citation>
    <scope>NUCLEOTIDE SEQUENCE [LARGE SCALE GENOMIC DNA]</scope>
    <source>
        <strain evidence="3 4">CCMP332</strain>
    </source>
</reference>
<feature type="chain" id="PRO_5044759609" description="Phytanoyl-CoA dioxygenase" evidence="2">
    <location>
        <begin position="20"/>
        <end position="801"/>
    </location>
</feature>